<dbReference type="GO" id="GO:0016787">
    <property type="term" value="F:hydrolase activity"/>
    <property type="evidence" value="ECO:0007669"/>
    <property type="project" value="UniProtKB-KW"/>
</dbReference>
<dbReference type="OrthoDB" id="149912at2"/>
<dbReference type="SUPFAM" id="SSF53474">
    <property type="entry name" value="alpha/beta-Hydrolases"/>
    <property type="match status" value="1"/>
</dbReference>
<keyword evidence="2 4" id="KW-0378">Hydrolase</keyword>
<dbReference type="PANTHER" id="PTHR43798">
    <property type="entry name" value="MONOACYLGLYCEROL LIPASE"/>
    <property type="match status" value="1"/>
</dbReference>
<accession>N6WZP9</accession>
<dbReference type="eggNOG" id="COG2267">
    <property type="taxonomic scope" value="Bacteria"/>
</dbReference>
<dbReference type="AlphaFoldDB" id="N6WZP9"/>
<evidence type="ECO:0000313" key="4">
    <source>
        <dbReference type="EMBL" id="ENO14233.1"/>
    </source>
</evidence>
<name>N6WZP9_9GAMM</name>
<dbReference type="PRINTS" id="PR00111">
    <property type="entry name" value="ABHYDROLASE"/>
</dbReference>
<protein>
    <submittedName>
        <fullName evidence="4">Alpha/beta hydrolase</fullName>
    </submittedName>
</protein>
<dbReference type="SMART" id="SM00824">
    <property type="entry name" value="PKS_TE"/>
    <property type="match status" value="1"/>
</dbReference>
<dbReference type="EMBL" id="APLQ01000014">
    <property type="protein sequence ID" value="ENO14233.1"/>
    <property type="molecule type" value="Genomic_DNA"/>
</dbReference>
<dbReference type="PANTHER" id="PTHR43798:SF14">
    <property type="entry name" value="SERINE HYDROLASE-LIKE PROTEIN DDB_G0286239"/>
    <property type="match status" value="1"/>
</dbReference>
<dbReference type="InterPro" id="IPR029058">
    <property type="entry name" value="AB_hydrolase_fold"/>
</dbReference>
<dbReference type="STRING" id="626887.J057_22605"/>
<dbReference type="InterPro" id="IPR050266">
    <property type="entry name" value="AB_hydrolase_sf"/>
</dbReference>
<feature type="domain" description="Thioesterase TesA-like" evidence="3">
    <location>
        <begin position="45"/>
        <end position="297"/>
    </location>
</feature>
<dbReference type="GO" id="GO:0016020">
    <property type="term" value="C:membrane"/>
    <property type="evidence" value="ECO:0007669"/>
    <property type="project" value="TreeGrafter"/>
</dbReference>
<dbReference type="Proteomes" id="UP000013165">
    <property type="component" value="Unassembled WGS sequence"/>
</dbReference>
<keyword evidence="5" id="KW-1185">Reference proteome</keyword>
<dbReference type="PATRIC" id="fig|626887.3.peg.4523"/>
<sequence>MASARTDKAHMDKAHADTEWPLRHLVLRGLSWSAPDTPDTAIPIIGLHGWLDNAATFTRIAPALAQLAPMHCIDFPGHGHSEHRPPGQDYVLVDYVADIADLIDRYFEGPVHIVGHSLGGIVGAMYAASFPDRVGRLVMIDSLGPLTLPPEKSAAQLRKGITKRLRGSGAPMTYGAVEDAAKIRAGGLSPLSSEAAHLLVPRNLREVEGGYQWRTDARLRYPSLSRFDEAQVEGFLKAIESPTLFLRAEDGLLGGRESWRGRSRLIPDFREVVVPGSHHCHLDGNVDPVIEAIREFLDPS</sequence>
<dbReference type="InterPro" id="IPR020802">
    <property type="entry name" value="TesA-like"/>
</dbReference>
<dbReference type="InterPro" id="IPR000073">
    <property type="entry name" value="AB_hydrolase_1"/>
</dbReference>
<organism evidence="4 5">
    <name type="scientific">Marinobacter nanhaiticus D15-8W</name>
    <dbReference type="NCBI Taxonomy" id="626887"/>
    <lineage>
        <taxon>Bacteria</taxon>
        <taxon>Pseudomonadati</taxon>
        <taxon>Pseudomonadota</taxon>
        <taxon>Gammaproteobacteria</taxon>
        <taxon>Pseudomonadales</taxon>
        <taxon>Marinobacteraceae</taxon>
        <taxon>Marinobacter</taxon>
    </lineage>
</organism>
<comment type="similarity">
    <text evidence="1">Belongs to the AB hydrolase superfamily.</text>
</comment>
<proteinExistence type="inferred from homology"/>
<comment type="caution">
    <text evidence="4">The sequence shown here is derived from an EMBL/GenBank/DDBJ whole genome shotgun (WGS) entry which is preliminary data.</text>
</comment>
<dbReference type="Pfam" id="PF00561">
    <property type="entry name" value="Abhydrolase_1"/>
    <property type="match status" value="1"/>
</dbReference>
<evidence type="ECO:0000256" key="2">
    <source>
        <dbReference type="ARBA" id="ARBA00022801"/>
    </source>
</evidence>
<evidence type="ECO:0000259" key="3">
    <source>
        <dbReference type="SMART" id="SM00824"/>
    </source>
</evidence>
<evidence type="ECO:0000256" key="1">
    <source>
        <dbReference type="ARBA" id="ARBA00008645"/>
    </source>
</evidence>
<gene>
    <name evidence="4" type="ORF">J057_22605</name>
</gene>
<evidence type="ECO:0000313" key="5">
    <source>
        <dbReference type="Proteomes" id="UP000013165"/>
    </source>
</evidence>
<dbReference type="HOGENOM" id="CLU_020336_8_2_6"/>
<dbReference type="Gene3D" id="3.40.50.1820">
    <property type="entry name" value="alpha/beta hydrolase"/>
    <property type="match status" value="1"/>
</dbReference>
<reference evidence="4 5" key="1">
    <citation type="journal article" date="2013" name="Genome Announc.">
        <title>Genome Sequence of the Polycyclic Aromatic Hydrocarbon-Degrading Bacterium Strain Marinobacter nanhaiticus D15-8WT.</title>
        <authorList>
            <person name="Cui Z."/>
            <person name="Gao W."/>
            <person name="Li Q."/>
            <person name="Xu G."/>
            <person name="Zheng L."/>
        </authorList>
    </citation>
    <scope>NUCLEOTIDE SEQUENCE [LARGE SCALE GENOMIC DNA]</scope>
    <source>
        <strain evidence="4 5">D15-8W</strain>
    </source>
</reference>